<gene>
    <name evidence="2" type="ORF">C9374_010713</name>
</gene>
<sequence>MSEQPLPSLNVDGYANVSVSYYFPTWLGYATISNSSFFFIAYVLLTWTIVFVAIQSLTQLLRIVNDVLTIYARETAETERLVEWSFFTALNTISGVTTFFTFINIMSLFVILFFVQQVFWQTARLVRAISQQVHNIISIVMRIVNGIFLIVGACTVILGAVFYACNRMGFINNTTTTIVFALCFAIIVSMLLFYTVMVLASGIIVLKTIKQTSTSNKILTHTTDQKPIERTDSRSSFDIRNFEKKVQNPFKITFGLLGALLFCVFMEIIAGGLASTMTNVDIMRLIMETKERECIQRN</sequence>
<name>A0AA88GH05_NAELO</name>
<feature type="transmembrane region" description="Helical" evidence="1">
    <location>
        <begin position="177"/>
        <end position="206"/>
    </location>
</feature>
<dbReference type="AlphaFoldDB" id="A0AA88GH05"/>
<feature type="transmembrane region" description="Helical" evidence="1">
    <location>
        <begin position="26"/>
        <end position="54"/>
    </location>
</feature>
<dbReference type="EMBL" id="PYSW02000045">
    <property type="protein sequence ID" value="KAG2374429.1"/>
    <property type="molecule type" value="Genomic_DNA"/>
</dbReference>
<dbReference type="GeneID" id="68103167"/>
<keyword evidence="1" id="KW-0812">Transmembrane</keyword>
<reference evidence="2 3" key="1">
    <citation type="journal article" date="2018" name="BMC Genomics">
        <title>The genome of Naegleria lovaniensis, the basis for a comparative approach to unravel pathogenicity factors of the human pathogenic amoeba N. fowleri.</title>
        <authorList>
            <person name="Liechti N."/>
            <person name="Schurch N."/>
            <person name="Bruggmann R."/>
            <person name="Wittwer M."/>
        </authorList>
    </citation>
    <scope>NUCLEOTIDE SEQUENCE [LARGE SCALE GENOMIC DNA]</scope>
    <source>
        <strain evidence="2 3">ATCC 30569</strain>
    </source>
</reference>
<comment type="caution">
    <text evidence="2">The sequence shown here is derived from an EMBL/GenBank/DDBJ whole genome shotgun (WGS) entry which is preliminary data.</text>
</comment>
<feature type="transmembrane region" description="Helical" evidence="1">
    <location>
        <begin position="139"/>
        <end position="165"/>
    </location>
</feature>
<dbReference type="Proteomes" id="UP000816034">
    <property type="component" value="Unassembled WGS sequence"/>
</dbReference>
<evidence type="ECO:0000256" key="1">
    <source>
        <dbReference type="SAM" id="Phobius"/>
    </source>
</evidence>
<evidence type="ECO:0000313" key="3">
    <source>
        <dbReference type="Proteomes" id="UP000816034"/>
    </source>
</evidence>
<evidence type="ECO:0000313" key="2">
    <source>
        <dbReference type="EMBL" id="KAG2374429.1"/>
    </source>
</evidence>
<keyword evidence="3" id="KW-1185">Reference proteome</keyword>
<keyword evidence="1" id="KW-1133">Transmembrane helix</keyword>
<feature type="transmembrane region" description="Helical" evidence="1">
    <location>
        <begin position="99"/>
        <end position="119"/>
    </location>
</feature>
<organism evidence="2 3">
    <name type="scientific">Naegleria lovaniensis</name>
    <name type="common">Amoeba</name>
    <dbReference type="NCBI Taxonomy" id="51637"/>
    <lineage>
        <taxon>Eukaryota</taxon>
        <taxon>Discoba</taxon>
        <taxon>Heterolobosea</taxon>
        <taxon>Tetramitia</taxon>
        <taxon>Eutetramitia</taxon>
        <taxon>Vahlkampfiidae</taxon>
        <taxon>Naegleria</taxon>
    </lineage>
</organism>
<accession>A0AA88GH05</accession>
<proteinExistence type="predicted"/>
<dbReference type="RefSeq" id="XP_044543603.1">
    <property type="nucleotide sequence ID" value="XM_044686288.1"/>
</dbReference>
<feature type="transmembrane region" description="Helical" evidence="1">
    <location>
        <begin position="252"/>
        <end position="274"/>
    </location>
</feature>
<keyword evidence="1" id="KW-0472">Membrane</keyword>
<protein>
    <submittedName>
        <fullName evidence="2">Uncharacterized protein</fullName>
    </submittedName>
</protein>